<accession>W4VGG1</accession>
<name>W4VGG1_9BACI</name>
<dbReference type="AlphaFoldDB" id="W4VGG1"/>
<dbReference type="OrthoDB" id="9811902at2"/>
<reference evidence="2 3" key="1">
    <citation type="journal article" date="2014" name="Genome Announc.">
        <title>Draft Genome Sequence of the Boron-Tolerant and Moderately Halotolerant Bacterium Gracilibacillus boraciitolerans JCM 21714T.</title>
        <authorList>
            <person name="Ahmed I."/>
            <person name="Oshima K."/>
            <person name="Suda W."/>
            <person name="Kitamura K."/>
            <person name="Iida T."/>
            <person name="Ohmori Y."/>
            <person name="Fujiwara T."/>
            <person name="Hattori M."/>
            <person name="Ohkuma M."/>
        </authorList>
    </citation>
    <scope>NUCLEOTIDE SEQUENCE [LARGE SCALE GENOMIC DNA]</scope>
    <source>
        <strain evidence="2 3">JCM 21714</strain>
    </source>
</reference>
<protein>
    <submittedName>
        <fullName evidence="2">Glycosyltransferase</fullName>
    </submittedName>
</protein>
<evidence type="ECO:0000259" key="1">
    <source>
        <dbReference type="Pfam" id="PF00534"/>
    </source>
</evidence>
<dbReference type="STRING" id="1298598.JCM21714_1469"/>
<dbReference type="Gene3D" id="3.40.50.2000">
    <property type="entry name" value="Glycogen Phosphorylase B"/>
    <property type="match status" value="1"/>
</dbReference>
<proteinExistence type="predicted"/>
<dbReference type="eggNOG" id="COG0438">
    <property type="taxonomic scope" value="Bacteria"/>
</dbReference>
<dbReference type="InterPro" id="IPR001296">
    <property type="entry name" value="Glyco_trans_1"/>
</dbReference>
<gene>
    <name evidence="2" type="ORF">JCM21714_1469</name>
</gene>
<keyword evidence="2" id="KW-0808">Transferase</keyword>
<dbReference type="SUPFAM" id="SSF53756">
    <property type="entry name" value="UDP-Glycosyltransferase/glycogen phosphorylase"/>
    <property type="match status" value="1"/>
</dbReference>
<dbReference type="GO" id="GO:0016757">
    <property type="term" value="F:glycosyltransferase activity"/>
    <property type="evidence" value="ECO:0007669"/>
    <property type="project" value="InterPro"/>
</dbReference>
<feature type="domain" description="Glycosyl transferase family 1" evidence="1">
    <location>
        <begin position="4"/>
        <end position="116"/>
    </location>
</feature>
<evidence type="ECO:0000313" key="2">
    <source>
        <dbReference type="EMBL" id="GAE92465.1"/>
    </source>
</evidence>
<evidence type="ECO:0000313" key="3">
    <source>
        <dbReference type="Proteomes" id="UP000019102"/>
    </source>
</evidence>
<dbReference type="Proteomes" id="UP000019102">
    <property type="component" value="Unassembled WGS sequence"/>
</dbReference>
<sequence length="139" mass="16023">MRTNEFKEYIQKESLNNVKMHEPATRSQSLQLIRNADVSIAFLNEEEVFTTVLPGKVLDYMTCQTPIIAGLKGVAADLIIENEAGYVYSSSDALPLIEKIVELRENRQLLNKLQKNCLRVIKQHFLWENNIKKIVDFIK</sequence>
<keyword evidence="3" id="KW-1185">Reference proteome</keyword>
<dbReference type="EMBL" id="BAVS01000005">
    <property type="protein sequence ID" value="GAE92465.1"/>
    <property type="molecule type" value="Genomic_DNA"/>
</dbReference>
<dbReference type="Pfam" id="PF00534">
    <property type="entry name" value="Glycos_transf_1"/>
    <property type="match status" value="1"/>
</dbReference>
<organism evidence="2 3">
    <name type="scientific">Gracilibacillus boraciitolerans JCM 21714</name>
    <dbReference type="NCBI Taxonomy" id="1298598"/>
    <lineage>
        <taxon>Bacteria</taxon>
        <taxon>Bacillati</taxon>
        <taxon>Bacillota</taxon>
        <taxon>Bacilli</taxon>
        <taxon>Bacillales</taxon>
        <taxon>Bacillaceae</taxon>
        <taxon>Gracilibacillus</taxon>
    </lineage>
</organism>
<comment type="caution">
    <text evidence="2">The sequence shown here is derived from an EMBL/GenBank/DDBJ whole genome shotgun (WGS) entry which is preliminary data.</text>
</comment>
<dbReference type="RefSeq" id="WP_052000414.1">
    <property type="nucleotide sequence ID" value="NZ_BAVS01000005.1"/>
</dbReference>